<accession>A0A507EBT1</accession>
<reference evidence="2 3" key="1">
    <citation type="journal article" date="2019" name="Sci. Rep.">
        <title>Comparative genomics of chytrid fungi reveal insights into the obligate biotrophic and pathogenic lifestyle of Synchytrium endobioticum.</title>
        <authorList>
            <person name="van de Vossenberg B.T.L.H."/>
            <person name="Warris S."/>
            <person name="Nguyen H.D.T."/>
            <person name="van Gent-Pelzer M.P.E."/>
            <person name="Joly D.L."/>
            <person name="van de Geest H.C."/>
            <person name="Bonants P.J.M."/>
            <person name="Smith D.S."/>
            <person name="Levesque C.A."/>
            <person name="van der Lee T.A.J."/>
        </authorList>
    </citation>
    <scope>NUCLEOTIDE SEQUENCE [LARGE SCALE GENOMIC DNA]</scope>
    <source>
        <strain evidence="2 3">CBS 809.83</strain>
    </source>
</reference>
<dbReference type="InterPro" id="IPR027795">
    <property type="entry name" value="CASTOR_ACT_dom"/>
</dbReference>
<dbReference type="Pfam" id="PF13840">
    <property type="entry name" value="ACT_7"/>
    <property type="match status" value="1"/>
</dbReference>
<comment type="caution">
    <text evidence="2">The sequence shown here is derived from an EMBL/GenBank/DDBJ whole genome shotgun (WGS) entry which is preliminary data.</text>
</comment>
<dbReference type="GO" id="GO:0006520">
    <property type="term" value="P:amino acid metabolic process"/>
    <property type="evidence" value="ECO:0007669"/>
    <property type="project" value="UniProtKB-ARBA"/>
</dbReference>
<evidence type="ECO:0000259" key="1">
    <source>
        <dbReference type="Pfam" id="PF13840"/>
    </source>
</evidence>
<sequence>MPSLTILQHPQAISVHRLARTPENIAKATSQLTTGLATSLVSLTIAADEISLILPSSITPVHAADKTESGWRAFQVAGTLDFALVGILHFLTTPLKEAGVSVFCVSTYDTDWILVKEDKAEVAANLWKKAGCTVQNA</sequence>
<dbReference type="EMBL" id="QEAQ01000008">
    <property type="protein sequence ID" value="TPX61302.1"/>
    <property type="molecule type" value="Genomic_DNA"/>
</dbReference>
<dbReference type="InterPro" id="IPR051719">
    <property type="entry name" value="CASTOR_mTORC1"/>
</dbReference>
<proteinExistence type="predicted"/>
<protein>
    <recommendedName>
        <fullName evidence="1">CASTOR ACT domain-containing protein</fullName>
    </recommendedName>
</protein>
<evidence type="ECO:0000313" key="2">
    <source>
        <dbReference type="EMBL" id="TPX61302.1"/>
    </source>
</evidence>
<organism evidence="2 3">
    <name type="scientific">Powellomyces hirtus</name>
    <dbReference type="NCBI Taxonomy" id="109895"/>
    <lineage>
        <taxon>Eukaryota</taxon>
        <taxon>Fungi</taxon>
        <taxon>Fungi incertae sedis</taxon>
        <taxon>Chytridiomycota</taxon>
        <taxon>Chytridiomycota incertae sedis</taxon>
        <taxon>Chytridiomycetes</taxon>
        <taxon>Spizellomycetales</taxon>
        <taxon>Powellomycetaceae</taxon>
        <taxon>Powellomyces</taxon>
    </lineage>
</organism>
<dbReference type="AlphaFoldDB" id="A0A507EBT1"/>
<dbReference type="Gene3D" id="3.30.2130.10">
    <property type="entry name" value="VC0802-like"/>
    <property type="match status" value="1"/>
</dbReference>
<gene>
    <name evidence="2" type="ORF">PhCBS80983_g01194</name>
</gene>
<evidence type="ECO:0000313" key="3">
    <source>
        <dbReference type="Proteomes" id="UP000318582"/>
    </source>
</evidence>
<keyword evidence="3" id="KW-1185">Reference proteome</keyword>
<dbReference type="GO" id="GO:0046394">
    <property type="term" value="P:carboxylic acid biosynthetic process"/>
    <property type="evidence" value="ECO:0007669"/>
    <property type="project" value="UniProtKB-ARBA"/>
</dbReference>
<dbReference type="PANTHER" id="PTHR31131:SF6">
    <property type="entry name" value="CASTOR ACT DOMAIN-CONTAINING PROTEIN"/>
    <property type="match status" value="1"/>
</dbReference>
<name>A0A507EBT1_9FUNG</name>
<dbReference type="PANTHER" id="PTHR31131">
    <property type="entry name" value="CHROMOSOME 1, WHOLE GENOME SHOTGUN SEQUENCE"/>
    <property type="match status" value="1"/>
</dbReference>
<dbReference type="Proteomes" id="UP000318582">
    <property type="component" value="Unassembled WGS sequence"/>
</dbReference>
<feature type="domain" description="CASTOR ACT" evidence="1">
    <location>
        <begin position="67"/>
        <end position="125"/>
    </location>
</feature>
<dbReference type="InterPro" id="IPR045865">
    <property type="entry name" value="ACT-like_dom_sf"/>
</dbReference>
<dbReference type="SUPFAM" id="SSF55021">
    <property type="entry name" value="ACT-like"/>
    <property type="match status" value="1"/>
</dbReference>